<feature type="transmembrane region" description="Helical" evidence="7">
    <location>
        <begin position="350"/>
        <end position="374"/>
    </location>
</feature>
<dbReference type="InterPro" id="IPR001898">
    <property type="entry name" value="SLC13A/DASS"/>
</dbReference>
<dbReference type="EMBL" id="JBAMIC010004070">
    <property type="protein sequence ID" value="KAK7087215.1"/>
    <property type="molecule type" value="Genomic_DNA"/>
</dbReference>
<dbReference type="GO" id="GO:0005310">
    <property type="term" value="F:dicarboxylic acid transmembrane transporter activity"/>
    <property type="evidence" value="ECO:0007669"/>
    <property type="project" value="UniProtKB-ARBA"/>
</dbReference>
<dbReference type="PANTHER" id="PTHR10283:SF82">
    <property type="entry name" value="SOLUTE CARRIER FAMILY 13 MEMBER 2"/>
    <property type="match status" value="1"/>
</dbReference>
<feature type="compositionally biased region" description="Basic residues" evidence="6">
    <location>
        <begin position="19"/>
        <end position="28"/>
    </location>
</feature>
<keyword evidence="9" id="KW-1185">Reference proteome</keyword>
<dbReference type="GO" id="GO:0015556">
    <property type="term" value="F:C4-dicarboxylate transmembrane transporter activity"/>
    <property type="evidence" value="ECO:0007669"/>
    <property type="project" value="UniProtKB-ARBA"/>
</dbReference>
<keyword evidence="4 7" id="KW-1133">Transmembrane helix</keyword>
<evidence type="ECO:0000256" key="6">
    <source>
        <dbReference type="SAM" id="MobiDB-lite"/>
    </source>
</evidence>
<dbReference type="Pfam" id="PF00939">
    <property type="entry name" value="Na_sulph_symp"/>
    <property type="match status" value="1"/>
</dbReference>
<comment type="caution">
    <text evidence="8">The sequence shown here is derived from an EMBL/GenBank/DDBJ whole genome shotgun (WGS) entry which is preliminary data.</text>
</comment>
<evidence type="ECO:0000256" key="1">
    <source>
        <dbReference type="ARBA" id="ARBA00004141"/>
    </source>
</evidence>
<sequence>MTLKKYAMNGNAEQIQTGSRRRKSPASKRSRCSRCLDVTNQVWTMKSLIMVVVAFVCTLPIPILIPSKLGRCAYVLVSMALLWATEALPIPVTALVPVVMFPALGVLEAPQVANSYFGNTSFLFIGGLMVAIAVEESGLHRRVALKVMSLVGSDPKWIMMGLMAPTWFLSMWISNTATASMMIPIVEAVLVQLKLATKSAGDSVLSNDGTNMSMPSSPSDEELNDVTQQGDEIRNSTQLDDGGVSARDATDDDVTQDRNGGIAISNKHVTISVDRDEADDLDDASSDIPDDGDQYHKRLCKGLSLSIAYAANTGGIATLTGTPPNLVFAGQAKLFFNNYGGDPDVSYLRWMLFAFPLSLIMVILCWVWLVILFLRGSCLKKQSKEVSEAVKRVMQNEYKRLGEISFAEAETLMCFIIVALLWLTREPQFVPGWGSLFTEG</sequence>
<accession>A0AAN9FXF7</accession>
<feature type="region of interest" description="Disordered" evidence="6">
    <location>
        <begin position="1"/>
        <end position="28"/>
    </location>
</feature>
<evidence type="ECO:0000313" key="9">
    <source>
        <dbReference type="Proteomes" id="UP001374579"/>
    </source>
</evidence>
<evidence type="ECO:0000256" key="4">
    <source>
        <dbReference type="ARBA" id="ARBA00022989"/>
    </source>
</evidence>
<evidence type="ECO:0000256" key="2">
    <source>
        <dbReference type="ARBA" id="ARBA00006772"/>
    </source>
</evidence>
<evidence type="ECO:0000256" key="7">
    <source>
        <dbReference type="SAM" id="Phobius"/>
    </source>
</evidence>
<evidence type="ECO:0000313" key="8">
    <source>
        <dbReference type="EMBL" id="KAK7087215.1"/>
    </source>
</evidence>
<dbReference type="AlphaFoldDB" id="A0AAN9FXF7"/>
<evidence type="ECO:0000256" key="5">
    <source>
        <dbReference type="ARBA" id="ARBA00023136"/>
    </source>
</evidence>
<keyword evidence="5 7" id="KW-0472">Membrane</keyword>
<feature type="region of interest" description="Disordered" evidence="6">
    <location>
        <begin position="204"/>
        <end position="260"/>
    </location>
</feature>
<keyword evidence="3 7" id="KW-0812">Transmembrane</keyword>
<reference evidence="8 9" key="1">
    <citation type="submission" date="2024-02" db="EMBL/GenBank/DDBJ databases">
        <title>Chromosome-scale genome assembly of the rough periwinkle Littorina saxatilis.</title>
        <authorList>
            <person name="De Jode A."/>
            <person name="Faria R."/>
            <person name="Formenti G."/>
            <person name="Sims Y."/>
            <person name="Smith T.P."/>
            <person name="Tracey A."/>
            <person name="Wood J.M.D."/>
            <person name="Zagrodzka Z.B."/>
            <person name="Johannesson K."/>
            <person name="Butlin R.K."/>
            <person name="Leder E.H."/>
        </authorList>
    </citation>
    <scope>NUCLEOTIDE SEQUENCE [LARGE SCALE GENOMIC DNA]</scope>
    <source>
        <strain evidence="8">Snail1</strain>
        <tissue evidence="8">Muscle</tissue>
    </source>
</reference>
<feature type="compositionally biased region" description="Polar residues" evidence="6">
    <location>
        <begin position="204"/>
        <end position="218"/>
    </location>
</feature>
<gene>
    <name evidence="8" type="ORF">V1264_021291</name>
</gene>
<organism evidence="8 9">
    <name type="scientific">Littorina saxatilis</name>
    <dbReference type="NCBI Taxonomy" id="31220"/>
    <lineage>
        <taxon>Eukaryota</taxon>
        <taxon>Metazoa</taxon>
        <taxon>Spiralia</taxon>
        <taxon>Lophotrochozoa</taxon>
        <taxon>Mollusca</taxon>
        <taxon>Gastropoda</taxon>
        <taxon>Caenogastropoda</taxon>
        <taxon>Littorinimorpha</taxon>
        <taxon>Littorinoidea</taxon>
        <taxon>Littorinidae</taxon>
        <taxon>Littorina</taxon>
    </lineage>
</organism>
<comment type="subcellular location">
    <subcellularLocation>
        <location evidence="1">Membrane</location>
        <topology evidence="1">Multi-pass membrane protein</topology>
    </subcellularLocation>
</comment>
<proteinExistence type="inferred from homology"/>
<dbReference type="PANTHER" id="PTHR10283">
    <property type="entry name" value="SOLUTE CARRIER FAMILY 13 MEMBER"/>
    <property type="match status" value="1"/>
</dbReference>
<feature type="transmembrane region" description="Helical" evidence="7">
    <location>
        <begin position="116"/>
        <end position="134"/>
    </location>
</feature>
<comment type="similarity">
    <text evidence="2">Belongs to the SLC13A/DASS transporter (TC 2.A.47) family. NADC subfamily.</text>
</comment>
<feature type="transmembrane region" description="Helical" evidence="7">
    <location>
        <begin position="401"/>
        <end position="423"/>
    </location>
</feature>
<feature type="transmembrane region" description="Helical" evidence="7">
    <location>
        <begin position="72"/>
        <end position="96"/>
    </location>
</feature>
<protein>
    <submittedName>
        <fullName evidence="8">Uncharacterized protein</fullName>
    </submittedName>
</protein>
<name>A0AAN9FXF7_9CAEN</name>
<dbReference type="Proteomes" id="UP001374579">
    <property type="component" value="Unassembled WGS sequence"/>
</dbReference>
<dbReference type="GO" id="GO:0005886">
    <property type="term" value="C:plasma membrane"/>
    <property type="evidence" value="ECO:0007669"/>
    <property type="project" value="TreeGrafter"/>
</dbReference>
<feature type="transmembrane region" description="Helical" evidence="7">
    <location>
        <begin position="47"/>
        <end position="65"/>
    </location>
</feature>
<evidence type="ECO:0000256" key="3">
    <source>
        <dbReference type="ARBA" id="ARBA00022692"/>
    </source>
</evidence>
<feature type="compositionally biased region" description="Polar residues" evidence="6">
    <location>
        <begin position="225"/>
        <end position="239"/>
    </location>
</feature>